<keyword evidence="3" id="KW-0285">Flavoprotein</keyword>
<dbReference type="KEGG" id="cser:CCO03_19055"/>
<dbReference type="OrthoDB" id="8523432at2"/>
<dbReference type="RefSeq" id="WP_087283671.1">
    <property type="nucleotide sequence ID" value="NZ_CP021455.1"/>
</dbReference>
<accession>A0A1Y0ET46</accession>
<dbReference type="PANTHER" id="PTHR43884:SF20">
    <property type="entry name" value="ACYL-COA DEHYDROGENASE FADE28"/>
    <property type="match status" value="1"/>
</dbReference>
<sequence length="382" mass="40708">MNFDFNEDSELLREQARKMLQAQCPTTLVRQYLPGDQGFDRALWQQMADLGWLGVTIAEEHGGSALGYEGLCVLAEEIGRALAPVPFASSVYLATPAIQAHASAEQQAQWLPKLASGQAIGCWVLATGLGNPREADVKLRVDAGKLNGEAWPVTDGAQADFAIVVARNAQDELGLYRVDLTQASVAREALQSIDPTRAQARLTFAGAAAEPLGAGRVSWADVKRLLAQAAVLVAFEQVGGASVCLETATAYAKERVAFGRPIGSFQAIKHKLADIYVANELARSNAYFGCWALANGPAELALAAATARVSATQAFNFAARENIQTHGGMGFTWEMDCHLFLRRSASLAALLGSAGYWKEEVVAEWTRASHAPAAAKVAAVAH</sequence>
<evidence type="ECO:0000256" key="3">
    <source>
        <dbReference type="ARBA" id="ARBA00022630"/>
    </source>
</evidence>
<keyword evidence="4" id="KW-0274">FAD</keyword>
<reference evidence="8 9" key="1">
    <citation type="submission" date="2017-05" db="EMBL/GenBank/DDBJ databases">
        <authorList>
            <person name="Song R."/>
            <person name="Chenine A.L."/>
            <person name="Ruprecht R.M."/>
        </authorList>
    </citation>
    <scope>NUCLEOTIDE SEQUENCE [LARGE SCALE GENOMIC DNA]</scope>
    <source>
        <strain evidence="8 9">DSM 26136</strain>
    </source>
</reference>
<dbReference type="Gene3D" id="1.10.540.10">
    <property type="entry name" value="Acyl-CoA dehydrogenase/oxidase, N-terminal domain"/>
    <property type="match status" value="1"/>
</dbReference>
<dbReference type="SUPFAM" id="SSF47203">
    <property type="entry name" value="Acyl-CoA dehydrogenase C-terminal domain-like"/>
    <property type="match status" value="1"/>
</dbReference>
<dbReference type="AlphaFoldDB" id="A0A1Y0ET46"/>
<dbReference type="GO" id="GO:0003995">
    <property type="term" value="F:acyl-CoA dehydrogenase activity"/>
    <property type="evidence" value="ECO:0007669"/>
    <property type="project" value="TreeGrafter"/>
</dbReference>
<dbReference type="InterPro" id="IPR009100">
    <property type="entry name" value="AcylCoA_DH/oxidase_NM_dom_sf"/>
</dbReference>
<name>A0A1Y0ET46_9BURK</name>
<dbReference type="InterPro" id="IPR036250">
    <property type="entry name" value="AcylCo_DH-like_C"/>
</dbReference>
<feature type="domain" description="Acyl-CoA dehydrogenase/oxidase C-terminal" evidence="6">
    <location>
        <begin position="219"/>
        <end position="354"/>
    </location>
</feature>
<keyword evidence="9" id="KW-1185">Reference proteome</keyword>
<dbReference type="EMBL" id="CP021455">
    <property type="protein sequence ID" value="ARU06479.1"/>
    <property type="molecule type" value="Genomic_DNA"/>
</dbReference>
<evidence type="ECO:0000256" key="4">
    <source>
        <dbReference type="ARBA" id="ARBA00022827"/>
    </source>
</evidence>
<dbReference type="GO" id="GO:0050660">
    <property type="term" value="F:flavin adenine dinucleotide binding"/>
    <property type="evidence" value="ECO:0007669"/>
    <property type="project" value="InterPro"/>
</dbReference>
<dbReference type="InterPro" id="IPR009075">
    <property type="entry name" value="AcylCo_DH/oxidase_C"/>
</dbReference>
<dbReference type="InterPro" id="IPR037069">
    <property type="entry name" value="AcylCoA_DH/ox_N_sf"/>
</dbReference>
<comment type="similarity">
    <text evidence="2">Belongs to the acyl-CoA dehydrogenase family.</text>
</comment>
<dbReference type="Pfam" id="PF00441">
    <property type="entry name" value="Acyl-CoA_dh_1"/>
    <property type="match status" value="1"/>
</dbReference>
<feature type="domain" description="Acyl-CoA dehydrogenase/oxidase N-terminal" evidence="7">
    <location>
        <begin position="7"/>
        <end position="118"/>
    </location>
</feature>
<protein>
    <submittedName>
        <fullName evidence="8">Acyl-CoA dehydrogenase</fullName>
    </submittedName>
</protein>
<dbReference type="Proteomes" id="UP000196138">
    <property type="component" value="Chromosome"/>
</dbReference>
<evidence type="ECO:0000313" key="8">
    <source>
        <dbReference type="EMBL" id="ARU06479.1"/>
    </source>
</evidence>
<gene>
    <name evidence="8" type="ORF">CCO03_19055</name>
</gene>
<dbReference type="InterPro" id="IPR013786">
    <property type="entry name" value="AcylCoA_DH/ox_N"/>
</dbReference>
<evidence type="ECO:0000259" key="6">
    <source>
        <dbReference type="Pfam" id="PF00441"/>
    </source>
</evidence>
<keyword evidence="5" id="KW-0560">Oxidoreductase</keyword>
<dbReference type="PANTHER" id="PTHR43884">
    <property type="entry name" value="ACYL-COA DEHYDROGENASE"/>
    <property type="match status" value="1"/>
</dbReference>
<evidence type="ECO:0000256" key="1">
    <source>
        <dbReference type="ARBA" id="ARBA00001974"/>
    </source>
</evidence>
<evidence type="ECO:0000256" key="2">
    <source>
        <dbReference type="ARBA" id="ARBA00009347"/>
    </source>
</evidence>
<evidence type="ECO:0000256" key="5">
    <source>
        <dbReference type="ARBA" id="ARBA00023002"/>
    </source>
</evidence>
<comment type="cofactor">
    <cofactor evidence="1">
        <name>FAD</name>
        <dbReference type="ChEBI" id="CHEBI:57692"/>
    </cofactor>
</comment>
<dbReference type="Pfam" id="PF02771">
    <property type="entry name" value="Acyl-CoA_dh_N"/>
    <property type="match status" value="1"/>
</dbReference>
<dbReference type="Gene3D" id="1.20.140.10">
    <property type="entry name" value="Butyryl-CoA Dehydrogenase, subunit A, domain 3"/>
    <property type="match status" value="1"/>
</dbReference>
<dbReference type="SUPFAM" id="SSF56645">
    <property type="entry name" value="Acyl-CoA dehydrogenase NM domain-like"/>
    <property type="match status" value="1"/>
</dbReference>
<organism evidence="8 9">
    <name type="scientific">Comamonas serinivorans</name>
    <dbReference type="NCBI Taxonomy" id="1082851"/>
    <lineage>
        <taxon>Bacteria</taxon>
        <taxon>Pseudomonadati</taxon>
        <taxon>Pseudomonadota</taxon>
        <taxon>Betaproteobacteria</taxon>
        <taxon>Burkholderiales</taxon>
        <taxon>Comamonadaceae</taxon>
        <taxon>Comamonas</taxon>
    </lineage>
</organism>
<evidence type="ECO:0000313" key="9">
    <source>
        <dbReference type="Proteomes" id="UP000196138"/>
    </source>
</evidence>
<evidence type="ECO:0000259" key="7">
    <source>
        <dbReference type="Pfam" id="PF02771"/>
    </source>
</evidence>
<proteinExistence type="inferred from homology"/>